<dbReference type="AlphaFoldDB" id="A0A5B7F8U4"/>
<evidence type="ECO:0000313" key="3">
    <source>
        <dbReference type="Proteomes" id="UP000324222"/>
    </source>
</evidence>
<sequence>MQKNVVFLMNVAGLGMCTGIQYTRIPYTRQSQVSQSAATPATRSKDASRPRPSYLVKPTPQNGEIRSNLQNKIGQSQARSTENISTSTVSKGSSVAACE</sequence>
<evidence type="ECO:0000256" key="1">
    <source>
        <dbReference type="SAM" id="MobiDB-lite"/>
    </source>
</evidence>
<organism evidence="2 3">
    <name type="scientific">Portunus trituberculatus</name>
    <name type="common">Swimming crab</name>
    <name type="synonym">Neptunus trituberculatus</name>
    <dbReference type="NCBI Taxonomy" id="210409"/>
    <lineage>
        <taxon>Eukaryota</taxon>
        <taxon>Metazoa</taxon>
        <taxon>Ecdysozoa</taxon>
        <taxon>Arthropoda</taxon>
        <taxon>Crustacea</taxon>
        <taxon>Multicrustacea</taxon>
        <taxon>Malacostraca</taxon>
        <taxon>Eumalacostraca</taxon>
        <taxon>Eucarida</taxon>
        <taxon>Decapoda</taxon>
        <taxon>Pleocyemata</taxon>
        <taxon>Brachyura</taxon>
        <taxon>Eubrachyura</taxon>
        <taxon>Portunoidea</taxon>
        <taxon>Portunidae</taxon>
        <taxon>Portuninae</taxon>
        <taxon>Portunus</taxon>
    </lineage>
</organism>
<dbReference type="Proteomes" id="UP000324222">
    <property type="component" value="Unassembled WGS sequence"/>
</dbReference>
<feature type="compositionally biased region" description="Polar residues" evidence="1">
    <location>
        <begin position="59"/>
        <end position="93"/>
    </location>
</feature>
<keyword evidence="3" id="KW-1185">Reference proteome</keyword>
<feature type="compositionally biased region" description="Polar residues" evidence="1">
    <location>
        <begin position="28"/>
        <end position="42"/>
    </location>
</feature>
<dbReference type="OrthoDB" id="3176171at2759"/>
<name>A0A5B7F8U4_PORTR</name>
<comment type="caution">
    <text evidence="2">The sequence shown here is derived from an EMBL/GenBank/DDBJ whole genome shotgun (WGS) entry which is preliminary data.</text>
</comment>
<protein>
    <submittedName>
        <fullName evidence="2">Uncharacterized protein</fullName>
    </submittedName>
</protein>
<reference evidence="2 3" key="1">
    <citation type="submission" date="2019-05" db="EMBL/GenBank/DDBJ databases">
        <title>Another draft genome of Portunus trituberculatus and its Hox gene families provides insights of decapod evolution.</title>
        <authorList>
            <person name="Jeong J.-H."/>
            <person name="Song I."/>
            <person name="Kim S."/>
            <person name="Choi T."/>
            <person name="Kim D."/>
            <person name="Ryu S."/>
            <person name="Kim W."/>
        </authorList>
    </citation>
    <scope>NUCLEOTIDE SEQUENCE [LARGE SCALE GENOMIC DNA]</scope>
    <source>
        <tissue evidence="2">Muscle</tissue>
    </source>
</reference>
<accession>A0A5B7F8U4</accession>
<dbReference type="EMBL" id="VSRR010005592">
    <property type="protein sequence ID" value="MPC42852.1"/>
    <property type="molecule type" value="Genomic_DNA"/>
</dbReference>
<feature type="region of interest" description="Disordered" evidence="1">
    <location>
        <begin position="28"/>
        <end position="99"/>
    </location>
</feature>
<evidence type="ECO:0000313" key="2">
    <source>
        <dbReference type="EMBL" id="MPC42852.1"/>
    </source>
</evidence>
<gene>
    <name evidence="2" type="ORF">E2C01_036483</name>
</gene>
<proteinExistence type="predicted"/>